<accession>A0ABT5X6K9</accession>
<proteinExistence type="predicted"/>
<gene>
    <name evidence="1" type="ORF">P0O15_03995</name>
</gene>
<name>A0ABT5X6K9_9EURY</name>
<dbReference type="Proteomes" id="UP001220010">
    <property type="component" value="Unassembled WGS sequence"/>
</dbReference>
<sequence>MKRSALVCIVTMIGLIFAASPMICGADEDGGVSATGELEILAGSDVSLAMDDLRARDDRVQKADEYLASIGFTPATEDTTDNFFGIRHAYTGELEGGESEQSYELYLQEYSNPDSEMTAALGRIVLRDSAGTYANTYTFILEAPKADVSSIREYYIGGSPGKLEVLEANSWWTCIIGQLPQIGEDCGDSIDKCRPATSIVGYIGCVATNCGPAFSSASICCSCGCARWCSWAYGCCRM</sequence>
<reference evidence="1 2" key="1">
    <citation type="submission" date="2023-03" db="EMBL/GenBank/DDBJ databases">
        <title>WGS of Methanotrichaceae archaeon Mx.</title>
        <authorList>
            <person name="Sorokin D.Y."/>
            <person name="Merkel A.Y."/>
        </authorList>
    </citation>
    <scope>NUCLEOTIDE SEQUENCE [LARGE SCALE GENOMIC DNA]</scope>
    <source>
        <strain evidence="1 2">Mx</strain>
    </source>
</reference>
<evidence type="ECO:0000313" key="1">
    <source>
        <dbReference type="EMBL" id="MDF0590333.1"/>
    </source>
</evidence>
<protein>
    <submittedName>
        <fullName evidence="1">Uncharacterized protein</fullName>
    </submittedName>
</protein>
<keyword evidence="2" id="KW-1185">Reference proteome</keyword>
<evidence type="ECO:0000313" key="2">
    <source>
        <dbReference type="Proteomes" id="UP001220010"/>
    </source>
</evidence>
<organism evidence="1 2">
    <name type="scientific">Candidatus Methanocrinis natronophilus</name>
    <dbReference type="NCBI Taxonomy" id="3033396"/>
    <lineage>
        <taxon>Archaea</taxon>
        <taxon>Methanobacteriati</taxon>
        <taxon>Methanobacteriota</taxon>
        <taxon>Stenosarchaea group</taxon>
        <taxon>Methanomicrobia</taxon>
        <taxon>Methanotrichales</taxon>
        <taxon>Methanotrichaceae</taxon>
        <taxon>Methanocrinis</taxon>
    </lineage>
</organism>
<dbReference type="EMBL" id="JARFPK010000010">
    <property type="protein sequence ID" value="MDF0590333.1"/>
    <property type="molecule type" value="Genomic_DNA"/>
</dbReference>
<dbReference type="RefSeq" id="WP_316966080.1">
    <property type="nucleotide sequence ID" value="NZ_JARFPK010000010.1"/>
</dbReference>
<comment type="caution">
    <text evidence="1">The sequence shown here is derived from an EMBL/GenBank/DDBJ whole genome shotgun (WGS) entry which is preliminary data.</text>
</comment>